<dbReference type="InterPro" id="IPR052921">
    <property type="entry name" value="GPCR1_Superfamily_Member"/>
</dbReference>
<protein>
    <recommendedName>
        <fullName evidence="14">Olfactory receptor</fullName>
    </recommendedName>
</protein>
<dbReference type="PRINTS" id="PR00237">
    <property type="entry name" value="GPCRRHODOPSN"/>
</dbReference>
<reference evidence="16" key="4">
    <citation type="submission" date="2025-09" db="UniProtKB">
        <authorList>
            <consortium name="Ensembl"/>
        </authorList>
    </citation>
    <scope>IDENTIFICATION</scope>
    <source>
        <strain evidence="16">HNI</strain>
    </source>
</reference>
<dbReference type="InterPro" id="IPR000276">
    <property type="entry name" value="GPCR_Rhodpsn"/>
</dbReference>
<name>A0A3P9LKI0_ORYLA</name>
<keyword evidence="8 14" id="KW-0472">Membrane</keyword>
<evidence type="ECO:0000256" key="3">
    <source>
        <dbReference type="ARBA" id="ARBA00022606"/>
    </source>
</evidence>
<dbReference type="PROSITE" id="PS50262">
    <property type="entry name" value="G_PROTEIN_RECEP_F1_2"/>
    <property type="match status" value="1"/>
</dbReference>
<dbReference type="GO" id="GO:0004984">
    <property type="term" value="F:olfactory receptor activity"/>
    <property type="evidence" value="ECO:0007669"/>
    <property type="project" value="InterPro"/>
</dbReference>
<reference evidence="16 17" key="2">
    <citation type="submission" date="2017-04" db="EMBL/GenBank/DDBJ databases">
        <title>CpG methylation of centromeres and impact of large insertions on vertebrate speciation.</title>
        <authorList>
            <person name="Ichikawa K."/>
            <person name="Yoshimura J."/>
            <person name="Morishita S."/>
        </authorList>
    </citation>
    <scope>NUCLEOTIDE SEQUENCE</scope>
    <source>
        <strain evidence="16 17">HNI</strain>
    </source>
</reference>
<organism evidence="16 17">
    <name type="scientific">Oryzias latipes</name>
    <name type="common">Japanese rice fish</name>
    <name type="synonym">Japanese killifish</name>
    <dbReference type="NCBI Taxonomy" id="8090"/>
    <lineage>
        <taxon>Eukaryota</taxon>
        <taxon>Metazoa</taxon>
        <taxon>Chordata</taxon>
        <taxon>Craniata</taxon>
        <taxon>Vertebrata</taxon>
        <taxon>Euteleostomi</taxon>
        <taxon>Actinopterygii</taxon>
        <taxon>Neopterygii</taxon>
        <taxon>Teleostei</taxon>
        <taxon>Neoteleostei</taxon>
        <taxon>Acanthomorphata</taxon>
        <taxon>Ovalentaria</taxon>
        <taxon>Atherinomorphae</taxon>
        <taxon>Beloniformes</taxon>
        <taxon>Adrianichthyidae</taxon>
        <taxon>Oryziinae</taxon>
        <taxon>Oryzias</taxon>
    </lineage>
</organism>
<evidence type="ECO:0000313" key="17">
    <source>
        <dbReference type="Proteomes" id="UP000265180"/>
    </source>
</evidence>
<evidence type="ECO:0000256" key="11">
    <source>
        <dbReference type="ARBA" id="ARBA00023180"/>
    </source>
</evidence>
<feature type="transmembrane region" description="Helical" evidence="14">
    <location>
        <begin position="116"/>
        <end position="136"/>
    </location>
</feature>
<dbReference type="PANTHER" id="PTHR26451">
    <property type="entry name" value="G_PROTEIN_RECEP_F1_2 DOMAIN-CONTAINING PROTEIN"/>
    <property type="match status" value="1"/>
</dbReference>
<dbReference type="PRINTS" id="PR00245">
    <property type="entry name" value="OLFACTORYR"/>
</dbReference>
<evidence type="ECO:0000256" key="4">
    <source>
        <dbReference type="ARBA" id="ARBA00022692"/>
    </source>
</evidence>
<evidence type="ECO:0000256" key="9">
    <source>
        <dbReference type="ARBA" id="ARBA00023157"/>
    </source>
</evidence>
<evidence type="ECO:0000256" key="5">
    <source>
        <dbReference type="ARBA" id="ARBA00022725"/>
    </source>
</evidence>
<dbReference type="GO" id="GO:0005886">
    <property type="term" value="C:plasma membrane"/>
    <property type="evidence" value="ECO:0007669"/>
    <property type="project" value="UniProtKB-SubCell"/>
</dbReference>
<dbReference type="FunFam" id="1.20.1070.10:FF:000024">
    <property type="entry name" value="Olfactory receptor"/>
    <property type="match status" value="1"/>
</dbReference>
<accession>A0A3P9LKI0</accession>
<keyword evidence="9" id="KW-1015">Disulfide bond</keyword>
<dbReference type="InterPro" id="IPR017452">
    <property type="entry name" value="GPCR_Rhodpsn_7TM"/>
</dbReference>
<dbReference type="Gene3D" id="1.20.1070.10">
    <property type="entry name" value="Rhodopsin 7-helix transmembrane proteins"/>
    <property type="match status" value="1"/>
</dbReference>
<evidence type="ECO:0000256" key="13">
    <source>
        <dbReference type="RuleBase" id="RU000688"/>
    </source>
</evidence>
<feature type="domain" description="G-protein coupled receptors family 1 profile" evidence="15">
    <location>
        <begin position="99"/>
        <end position="349"/>
    </location>
</feature>
<dbReference type="PROSITE" id="PS00237">
    <property type="entry name" value="G_PROTEIN_RECEP_F1_1"/>
    <property type="match status" value="1"/>
</dbReference>
<evidence type="ECO:0000259" key="15">
    <source>
        <dbReference type="PROSITE" id="PS50262"/>
    </source>
</evidence>
<evidence type="ECO:0000313" key="16">
    <source>
        <dbReference type="Ensembl" id="ENSORLP00020021240.1"/>
    </source>
</evidence>
<feature type="transmembrane region" description="Helical" evidence="14">
    <location>
        <begin position="333"/>
        <end position="351"/>
    </location>
</feature>
<keyword evidence="5 14" id="KW-0552">Olfaction</keyword>
<evidence type="ECO:0000256" key="14">
    <source>
        <dbReference type="RuleBase" id="RU363047"/>
    </source>
</evidence>
<evidence type="ECO:0000256" key="8">
    <source>
        <dbReference type="ARBA" id="ARBA00023136"/>
    </source>
</evidence>
<evidence type="ECO:0000256" key="1">
    <source>
        <dbReference type="ARBA" id="ARBA00004651"/>
    </source>
</evidence>
<reference key="1">
    <citation type="journal article" date="2007" name="Nature">
        <title>The medaka draft genome and insights into vertebrate genome evolution.</title>
        <authorList>
            <person name="Kasahara M."/>
            <person name="Naruse K."/>
            <person name="Sasaki S."/>
            <person name="Nakatani Y."/>
            <person name="Qu W."/>
            <person name="Ahsan B."/>
            <person name="Yamada T."/>
            <person name="Nagayasu Y."/>
            <person name="Doi K."/>
            <person name="Kasai Y."/>
            <person name="Jindo T."/>
            <person name="Kobayashi D."/>
            <person name="Shimada A."/>
            <person name="Toyoda A."/>
            <person name="Kuroki Y."/>
            <person name="Fujiyama A."/>
            <person name="Sasaki T."/>
            <person name="Shimizu A."/>
            <person name="Asakawa S."/>
            <person name="Shimizu N."/>
            <person name="Hashimoto S."/>
            <person name="Yang J."/>
            <person name="Lee Y."/>
            <person name="Matsushima K."/>
            <person name="Sugano S."/>
            <person name="Sakaizumi M."/>
            <person name="Narita T."/>
            <person name="Ohishi K."/>
            <person name="Haga S."/>
            <person name="Ohta F."/>
            <person name="Nomoto H."/>
            <person name="Nogata K."/>
            <person name="Morishita T."/>
            <person name="Endo T."/>
            <person name="Shin-I T."/>
            <person name="Takeda H."/>
            <person name="Morishita S."/>
            <person name="Kohara Y."/>
        </authorList>
    </citation>
    <scope>NUCLEOTIDE SEQUENCE [LARGE SCALE GENOMIC DNA]</scope>
    <source>
        <strain>Hd-rR</strain>
    </source>
</reference>
<proteinExistence type="inferred from homology"/>
<keyword evidence="12 13" id="KW-0807">Transducer</keyword>
<feature type="transmembrane region" description="Helical" evidence="14">
    <location>
        <begin position="298"/>
        <end position="321"/>
    </location>
</feature>
<keyword evidence="3 14" id="KW-0716">Sensory transduction</keyword>
<dbReference type="AlphaFoldDB" id="A0A3P9LKI0"/>
<dbReference type="GO" id="GO:0004930">
    <property type="term" value="F:G protein-coupled receptor activity"/>
    <property type="evidence" value="ECO:0007669"/>
    <property type="project" value="UniProtKB-KW"/>
</dbReference>
<dbReference type="Pfam" id="PF13853">
    <property type="entry name" value="7tm_4"/>
    <property type="match status" value="1"/>
</dbReference>
<sequence>SLFWLLQTATNAVQLIQQLLTLSRRDESASPNFIFPCSRSSPPISLFRLIAEPHWSKLPNNRLSDRTESQSDLCLMKIEKYRCLYFLIVFTVFILILLCNCTIIFIIVVQKSLHEPMYIFIAALLTNSVMFSMAVYPKLLVDILSKRQIITYYACLLQYVVYYFLGASEFLLLTAMSFDRYVSICKPLQYQSLMSKRRVTVMLMLSWLWPLLQLTIAISGKVIINQRPCSFSLEGIFCDSALQLLLCKKLEELAVLDTLILLNVVVLPSLFILFTYIRILKISYRSSKEVRSKAAQTCLPHLLVLVNFSCLSSFDVIIGFFGSGYPKTLHLTVMLQIIIYQPLFNPIIYGLKMKEISKHVKMLIWGR</sequence>
<reference evidence="16" key="3">
    <citation type="submission" date="2025-08" db="UniProtKB">
        <authorList>
            <consortium name="Ensembl"/>
        </authorList>
    </citation>
    <scope>IDENTIFICATION</scope>
    <source>
        <strain evidence="16">HNI</strain>
    </source>
</reference>
<keyword evidence="6 14" id="KW-1133">Transmembrane helix</keyword>
<comment type="similarity">
    <text evidence="13">Belongs to the G-protein coupled receptor 1 family.</text>
</comment>
<evidence type="ECO:0000256" key="6">
    <source>
        <dbReference type="ARBA" id="ARBA00022989"/>
    </source>
</evidence>
<dbReference type="InterPro" id="IPR000725">
    <property type="entry name" value="Olfact_rcpt"/>
</dbReference>
<dbReference type="SUPFAM" id="SSF81321">
    <property type="entry name" value="Family A G protein-coupled receptor-like"/>
    <property type="match status" value="1"/>
</dbReference>
<evidence type="ECO:0000256" key="10">
    <source>
        <dbReference type="ARBA" id="ARBA00023170"/>
    </source>
</evidence>
<keyword evidence="11" id="KW-0325">Glycoprotein</keyword>
<dbReference type="PANTHER" id="PTHR26451:SF847">
    <property type="entry name" value="ODORANT RECEPTOR-RELATED"/>
    <property type="match status" value="1"/>
</dbReference>
<feature type="transmembrane region" description="Helical" evidence="14">
    <location>
        <begin position="259"/>
        <end position="277"/>
    </location>
</feature>
<keyword evidence="4 13" id="KW-0812">Transmembrane</keyword>
<feature type="transmembrane region" description="Helical" evidence="14">
    <location>
        <begin position="84"/>
        <end position="109"/>
    </location>
</feature>
<evidence type="ECO:0000256" key="12">
    <source>
        <dbReference type="ARBA" id="ARBA00023224"/>
    </source>
</evidence>
<feature type="transmembrane region" description="Helical" evidence="14">
    <location>
        <begin position="156"/>
        <end position="178"/>
    </location>
</feature>
<keyword evidence="7 13" id="KW-0297">G-protein coupled receptor</keyword>
<keyword evidence="10 13" id="KW-0675">Receptor</keyword>
<comment type="subcellular location">
    <subcellularLocation>
        <location evidence="1 14">Cell membrane</location>
        <topology evidence="1 14">Multi-pass membrane protein</topology>
    </subcellularLocation>
</comment>
<dbReference type="Ensembl" id="ENSORLT00020015064.1">
    <property type="protein sequence ID" value="ENSORLP00020021240.1"/>
    <property type="gene ID" value="ENSORLG00020022459.1"/>
</dbReference>
<keyword evidence="2 14" id="KW-1003">Cell membrane</keyword>
<evidence type="ECO:0000256" key="2">
    <source>
        <dbReference type="ARBA" id="ARBA00022475"/>
    </source>
</evidence>
<dbReference type="Proteomes" id="UP000265180">
    <property type="component" value="Chromosome 21"/>
</dbReference>
<evidence type="ECO:0000256" key="7">
    <source>
        <dbReference type="ARBA" id="ARBA00023040"/>
    </source>
</evidence>